<keyword evidence="1" id="KW-1133">Transmembrane helix</keyword>
<feature type="transmembrane region" description="Helical" evidence="1">
    <location>
        <begin position="76"/>
        <end position="96"/>
    </location>
</feature>
<feature type="transmembrane region" description="Helical" evidence="1">
    <location>
        <begin position="48"/>
        <end position="69"/>
    </location>
</feature>
<name>A0A9W6PPG3_9ACTN</name>
<keyword evidence="1" id="KW-0812">Transmembrane</keyword>
<evidence type="ECO:0000313" key="2">
    <source>
        <dbReference type="EMBL" id="GLW62234.1"/>
    </source>
</evidence>
<dbReference type="Proteomes" id="UP001165124">
    <property type="component" value="Unassembled WGS sequence"/>
</dbReference>
<dbReference type="EMBL" id="BSRZ01000001">
    <property type="protein sequence ID" value="GLW62234.1"/>
    <property type="molecule type" value="Genomic_DNA"/>
</dbReference>
<sequence length="194" mass="20860">MTVIKDVRAERGGRVVLSFGPDGFAADGETWNDALDRWARRLFGTKKLLIALGLAILLSFPAMGVVKALGESDAVVMAVGAPPLLLLLYFLVGVLLHAAGEALAWAVAIVSLPLLLIPAYRRWLFGSRPPLRERPGFVHAGWVAQAQVTADGADVAVTLHFTNGARARYTARGAAGRDLAARFRRLLGDRLVPR</sequence>
<proteinExistence type="predicted"/>
<gene>
    <name evidence="2" type="ORF">Arub01_04780</name>
</gene>
<keyword evidence="1" id="KW-0472">Membrane</keyword>
<organism evidence="2 3">
    <name type="scientific">Actinomadura rubrobrunea</name>
    <dbReference type="NCBI Taxonomy" id="115335"/>
    <lineage>
        <taxon>Bacteria</taxon>
        <taxon>Bacillati</taxon>
        <taxon>Actinomycetota</taxon>
        <taxon>Actinomycetes</taxon>
        <taxon>Streptosporangiales</taxon>
        <taxon>Thermomonosporaceae</taxon>
        <taxon>Actinomadura</taxon>
    </lineage>
</organism>
<feature type="transmembrane region" description="Helical" evidence="1">
    <location>
        <begin position="102"/>
        <end position="120"/>
    </location>
</feature>
<reference evidence="2" key="1">
    <citation type="submission" date="2023-02" db="EMBL/GenBank/DDBJ databases">
        <title>Actinomadura rubrobrunea NBRC 14622.</title>
        <authorList>
            <person name="Ichikawa N."/>
            <person name="Sato H."/>
            <person name="Tonouchi N."/>
        </authorList>
    </citation>
    <scope>NUCLEOTIDE SEQUENCE</scope>
    <source>
        <strain evidence="2">NBRC 14622</strain>
    </source>
</reference>
<accession>A0A9W6PPG3</accession>
<protein>
    <submittedName>
        <fullName evidence="2">Uncharacterized protein</fullName>
    </submittedName>
</protein>
<keyword evidence="3" id="KW-1185">Reference proteome</keyword>
<dbReference type="AlphaFoldDB" id="A0A9W6PPG3"/>
<evidence type="ECO:0000313" key="3">
    <source>
        <dbReference type="Proteomes" id="UP001165124"/>
    </source>
</evidence>
<comment type="caution">
    <text evidence="2">The sequence shown here is derived from an EMBL/GenBank/DDBJ whole genome shotgun (WGS) entry which is preliminary data.</text>
</comment>
<evidence type="ECO:0000256" key="1">
    <source>
        <dbReference type="SAM" id="Phobius"/>
    </source>
</evidence>
<dbReference type="RefSeq" id="WP_106258196.1">
    <property type="nucleotide sequence ID" value="NZ_BSRZ01000001.1"/>
</dbReference>